<dbReference type="SMART" id="SM00342">
    <property type="entry name" value="HTH_ARAC"/>
    <property type="match status" value="1"/>
</dbReference>
<dbReference type="GO" id="GO:0003700">
    <property type="term" value="F:DNA-binding transcription factor activity"/>
    <property type="evidence" value="ECO:0007669"/>
    <property type="project" value="InterPro"/>
</dbReference>
<evidence type="ECO:0000313" key="12">
    <source>
        <dbReference type="EMBL" id="AYN66226.1"/>
    </source>
</evidence>
<name>A0A3G2L1Z2_9FLAO</name>
<dbReference type="GO" id="GO:0043565">
    <property type="term" value="F:sequence-specific DNA binding"/>
    <property type="evidence" value="ECO:0007669"/>
    <property type="project" value="InterPro"/>
</dbReference>
<dbReference type="Pfam" id="PF12833">
    <property type="entry name" value="HTH_18"/>
    <property type="match status" value="1"/>
</dbReference>
<dbReference type="Gene3D" id="2.130.10.10">
    <property type="entry name" value="YVTN repeat-like/Quinoprotein amine dehydrogenase"/>
    <property type="match status" value="2"/>
</dbReference>
<proteinExistence type="predicted"/>
<accession>A0A3G2L1Z2</accession>
<dbReference type="Pfam" id="PF00512">
    <property type="entry name" value="HisKA"/>
    <property type="match status" value="1"/>
</dbReference>
<dbReference type="SUPFAM" id="SSF55874">
    <property type="entry name" value="ATPase domain of HSP90 chaperone/DNA topoisomerase II/histidine kinase"/>
    <property type="match status" value="1"/>
</dbReference>
<keyword evidence="12" id="KW-0808">Transferase</keyword>
<dbReference type="OrthoDB" id="358279at2"/>
<dbReference type="CDD" id="cd00082">
    <property type="entry name" value="HisKA"/>
    <property type="match status" value="1"/>
</dbReference>
<dbReference type="Pfam" id="PF00072">
    <property type="entry name" value="Response_reg"/>
    <property type="match status" value="1"/>
</dbReference>
<evidence type="ECO:0000256" key="6">
    <source>
        <dbReference type="ARBA" id="ARBA00023163"/>
    </source>
</evidence>
<dbReference type="Gene3D" id="2.60.40.10">
    <property type="entry name" value="Immunoglobulins"/>
    <property type="match status" value="1"/>
</dbReference>
<dbReference type="InterPro" id="IPR036097">
    <property type="entry name" value="HisK_dim/P_sf"/>
</dbReference>
<dbReference type="PROSITE" id="PS50110">
    <property type="entry name" value="RESPONSE_REGULATORY"/>
    <property type="match status" value="1"/>
</dbReference>
<dbReference type="InterPro" id="IPR015943">
    <property type="entry name" value="WD40/YVTN_repeat-like_dom_sf"/>
</dbReference>
<dbReference type="PRINTS" id="PR00032">
    <property type="entry name" value="HTHARAC"/>
</dbReference>
<dbReference type="SMART" id="SM00387">
    <property type="entry name" value="HATPase_c"/>
    <property type="match status" value="1"/>
</dbReference>
<dbReference type="EMBL" id="CP032050">
    <property type="protein sequence ID" value="AYN66226.1"/>
    <property type="molecule type" value="Genomic_DNA"/>
</dbReference>
<evidence type="ECO:0000259" key="11">
    <source>
        <dbReference type="PROSITE" id="PS50110"/>
    </source>
</evidence>
<dbReference type="InterPro" id="IPR003594">
    <property type="entry name" value="HATPase_dom"/>
</dbReference>
<dbReference type="Proteomes" id="UP000276309">
    <property type="component" value="Chromosome"/>
</dbReference>
<keyword evidence="3 7" id="KW-0597">Phosphoprotein</keyword>
<keyword evidence="5" id="KW-0238">DNA-binding</keyword>
<evidence type="ECO:0000256" key="2">
    <source>
        <dbReference type="ARBA" id="ARBA00012438"/>
    </source>
</evidence>
<feature type="domain" description="Histidine kinase" evidence="10">
    <location>
        <begin position="835"/>
        <end position="1047"/>
    </location>
</feature>
<keyword evidence="8" id="KW-0472">Membrane</keyword>
<dbReference type="PROSITE" id="PS01124">
    <property type="entry name" value="HTH_ARAC_FAMILY_2"/>
    <property type="match status" value="1"/>
</dbReference>
<dbReference type="InterPro" id="IPR020449">
    <property type="entry name" value="Tscrpt_reg_AraC-type_HTH"/>
</dbReference>
<dbReference type="InterPro" id="IPR011110">
    <property type="entry name" value="Reg_prop"/>
</dbReference>
<evidence type="ECO:0000256" key="1">
    <source>
        <dbReference type="ARBA" id="ARBA00000085"/>
    </source>
</evidence>
<keyword evidence="12" id="KW-0418">Kinase</keyword>
<dbReference type="Pfam" id="PF02518">
    <property type="entry name" value="HATPase_c"/>
    <property type="match status" value="1"/>
</dbReference>
<sequence>MKVNYFTSYFTLLYFVGCLVSTAHLYAQSQISFRQLSVKEGLSQNSAIAIGQDSTGYLYVATQDGLNKYDGRSFEVFPYNFIDVTKPDYSHLGKVYRDRQENLWIIPIDGIPRKLNYKTGGFERQMGVENASVVFQDVNQNVWFGTFSDGLYKLDGQNQSISHAVDSARLKGTIYNIAEDNSGHLLIATDSSLVEYHIQEDRMAKVQPTDADGQTVEVNISDVVIDRDKKQWVGTFGKGLFHRKTTGAPLVSASNTSFPGNLPNDLNITDLFLDSKDRLWVATYGDGVYLVDIPSKRINHFKAQKHDPKALHYDDILNIYEDASGTIWFGTDGAGLSFYDEFLEKFNSITNLQTPDNVNVDVVRALAVSKDSTVFIGTSGKGLTEYRPKTGLWRTYEVGNFVSDQLSSDRIMSLYTDADDDLWIGTQGGGLTILDKRGEFKIFDKNSQPALSVNTIWCIFEDSKRNVWLGTREQGLILFDKKEGVKKRYTSENFKISSNNIRAITSDANDNLWIGTESDGVIFYDSAKDDFKSYQSSNSDLSNDNIKSLYFDPKGILWIGTNGGGLNALDIDTADFTQFTVSDGLANNVIYGILPDEENNLWLSSNKGITRFAPSENLNQSPEIINYTNYDGLATEFNTGAYYKHADGTLYFGGLDGFYWFKPSEITLNQVLPKTTITQLEVLDEYHPMSTDNEFAYDQNTFSFTFSSLQFSLPEKNQYRYRLLNFDEDWVESKSKNFARYTRLPPGKYTFQVVSSNYDGLWNDDPASFDFTILSPWYLTSFAKFIYILFIIISIITVYKYMAWRLRMKMNLQRKEEEADYLKKLNELKSKLYTDISHEFRTPLTLIAGPVDEKLDQEGLSPTDHARFSMIKRNANRMLQLVEQLLQLSKIEEGNLKLVHKKGELSPFLNMVASSFEYQADKKGMDYKIEIDQLGAVYYDEDALEKIVTNLLSNAFKYGESEGVCIFKATKKSTNLHLQVRNSITKELVLETDKWFERFFQKDHFSEGAGVGLSLVKELVNLYKGDITVNRPDEDMIEFEVALPIFSSEIEKSDTAELSNTQKIGQELQCGIEQMQAESPVLLIAEDQNEVRRYIASLFENDFNVYEANNGDQAFELSLKYIPDIIISDVRMPVASGLELCNRIKADERTSHIPIVLLTAGVSEEEELRGLGSGADDFISKPFNYKILNRRVLNLIQSRRLVQEKFKRQNSLDVKGLALTSTDENFLKKAHELLKELISDPEFNAGKFAQEMGMSRMQLHRKLQTYTGFSTTEFIRSQRLRMAAQLLTDYKVTVNEVAYSVGFNTPSYFIKCFKDAYGKTPAEYLS</sequence>
<dbReference type="KEGG" id="emar:D1013_01915"/>
<dbReference type="SUPFAM" id="SSF46689">
    <property type="entry name" value="Homeodomain-like"/>
    <property type="match status" value="1"/>
</dbReference>
<evidence type="ECO:0000313" key="13">
    <source>
        <dbReference type="Proteomes" id="UP000276309"/>
    </source>
</evidence>
<dbReference type="SUPFAM" id="SSF52172">
    <property type="entry name" value="CheY-like"/>
    <property type="match status" value="1"/>
</dbReference>
<dbReference type="InterPro" id="IPR003661">
    <property type="entry name" value="HisK_dim/P_dom"/>
</dbReference>
<evidence type="ECO:0000256" key="5">
    <source>
        <dbReference type="ARBA" id="ARBA00023125"/>
    </source>
</evidence>
<organism evidence="12 13">
    <name type="scientific">Euzebyella marina</name>
    <dbReference type="NCBI Taxonomy" id="1761453"/>
    <lineage>
        <taxon>Bacteria</taxon>
        <taxon>Pseudomonadati</taxon>
        <taxon>Bacteroidota</taxon>
        <taxon>Flavobacteriia</taxon>
        <taxon>Flavobacteriales</taxon>
        <taxon>Flavobacteriaceae</taxon>
        <taxon>Euzebyella</taxon>
    </lineage>
</organism>
<keyword evidence="8" id="KW-1133">Transmembrane helix</keyword>
<evidence type="ECO:0000256" key="4">
    <source>
        <dbReference type="ARBA" id="ARBA00023015"/>
    </source>
</evidence>
<evidence type="ECO:0000256" key="3">
    <source>
        <dbReference type="ARBA" id="ARBA00022553"/>
    </source>
</evidence>
<evidence type="ECO:0000256" key="8">
    <source>
        <dbReference type="SAM" id="Phobius"/>
    </source>
</evidence>
<keyword evidence="13" id="KW-1185">Reference proteome</keyword>
<dbReference type="InterPro" id="IPR018060">
    <property type="entry name" value="HTH_AraC"/>
</dbReference>
<feature type="domain" description="HTH araC/xylS-type" evidence="9">
    <location>
        <begin position="1228"/>
        <end position="1326"/>
    </location>
</feature>
<dbReference type="EC" id="2.7.13.3" evidence="2"/>
<evidence type="ECO:0000259" key="10">
    <source>
        <dbReference type="PROSITE" id="PS50109"/>
    </source>
</evidence>
<comment type="catalytic activity">
    <reaction evidence="1">
        <text>ATP + protein L-histidine = ADP + protein N-phospho-L-histidine.</text>
        <dbReference type="EC" id="2.7.13.3"/>
    </reaction>
</comment>
<dbReference type="InterPro" id="IPR018062">
    <property type="entry name" value="HTH_AraC-typ_CS"/>
</dbReference>
<dbReference type="InterPro" id="IPR001789">
    <property type="entry name" value="Sig_transdc_resp-reg_receiver"/>
</dbReference>
<dbReference type="PANTHER" id="PTHR43547">
    <property type="entry name" value="TWO-COMPONENT HISTIDINE KINASE"/>
    <property type="match status" value="1"/>
</dbReference>
<dbReference type="FunFam" id="1.10.287.130:FF:000045">
    <property type="entry name" value="Two-component system sensor histidine kinase/response regulator"/>
    <property type="match status" value="1"/>
</dbReference>
<dbReference type="Pfam" id="PF07494">
    <property type="entry name" value="Reg_prop"/>
    <property type="match status" value="7"/>
</dbReference>
<evidence type="ECO:0000256" key="7">
    <source>
        <dbReference type="PROSITE-ProRule" id="PRU00169"/>
    </source>
</evidence>
<dbReference type="Gene3D" id="1.10.10.60">
    <property type="entry name" value="Homeodomain-like"/>
    <property type="match status" value="1"/>
</dbReference>
<dbReference type="PROSITE" id="PS50109">
    <property type="entry name" value="HIS_KIN"/>
    <property type="match status" value="1"/>
</dbReference>
<dbReference type="SUPFAM" id="SSF63829">
    <property type="entry name" value="Calcium-dependent phosphotriesterase"/>
    <property type="match status" value="3"/>
</dbReference>
<feature type="domain" description="Response regulatory" evidence="11">
    <location>
        <begin position="1081"/>
        <end position="1196"/>
    </location>
</feature>
<dbReference type="InterPro" id="IPR011123">
    <property type="entry name" value="Y_Y_Y"/>
</dbReference>
<dbReference type="SUPFAM" id="SSF47384">
    <property type="entry name" value="Homodimeric domain of signal transducing histidine kinase"/>
    <property type="match status" value="1"/>
</dbReference>
<keyword evidence="8" id="KW-0812">Transmembrane</keyword>
<dbReference type="SMART" id="SM00388">
    <property type="entry name" value="HisKA"/>
    <property type="match status" value="1"/>
</dbReference>
<dbReference type="Gene3D" id="1.10.287.130">
    <property type="match status" value="1"/>
</dbReference>
<gene>
    <name evidence="12" type="ORF">D1013_01915</name>
</gene>
<dbReference type="InterPro" id="IPR013783">
    <property type="entry name" value="Ig-like_fold"/>
</dbReference>
<dbReference type="RefSeq" id="WP_121847278.1">
    <property type="nucleotide sequence ID" value="NZ_CP032050.1"/>
</dbReference>
<dbReference type="Gene3D" id="3.40.50.2300">
    <property type="match status" value="1"/>
</dbReference>
<dbReference type="SMART" id="SM00448">
    <property type="entry name" value="REC"/>
    <property type="match status" value="1"/>
</dbReference>
<feature type="modified residue" description="4-aspartylphosphate" evidence="7">
    <location>
        <position position="1129"/>
    </location>
</feature>
<dbReference type="InterPro" id="IPR009057">
    <property type="entry name" value="Homeodomain-like_sf"/>
</dbReference>
<reference evidence="12 13" key="1">
    <citation type="submission" date="2018-08" db="EMBL/GenBank/DDBJ databases">
        <title>The reduced genetic potential of extracellular carbohydrate catabolism in Euzebyella marina RN62, a Flavobacteriia bacterium isolated from the hadal water.</title>
        <authorList>
            <person name="Xue C."/>
        </authorList>
    </citation>
    <scope>NUCLEOTIDE SEQUENCE [LARGE SCALE GENOMIC DNA]</scope>
    <source>
        <strain evidence="12 13">RN62</strain>
    </source>
</reference>
<evidence type="ECO:0000259" key="9">
    <source>
        <dbReference type="PROSITE" id="PS01124"/>
    </source>
</evidence>
<keyword evidence="6" id="KW-0804">Transcription</keyword>
<dbReference type="InterPro" id="IPR011006">
    <property type="entry name" value="CheY-like_superfamily"/>
</dbReference>
<protein>
    <recommendedName>
        <fullName evidence="2">histidine kinase</fullName>
        <ecNumber evidence="2">2.7.13.3</ecNumber>
    </recommendedName>
</protein>
<dbReference type="InterPro" id="IPR036890">
    <property type="entry name" value="HATPase_C_sf"/>
</dbReference>
<keyword evidence="4" id="KW-0805">Transcription regulation</keyword>
<dbReference type="Gene3D" id="3.30.565.10">
    <property type="entry name" value="Histidine kinase-like ATPase, C-terminal domain"/>
    <property type="match status" value="1"/>
</dbReference>
<dbReference type="PROSITE" id="PS00041">
    <property type="entry name" value="HTH_ARAC_FAMILY_1"/>
    <property type="match status" value="1"/>
</dbReference>
<dbReference type="Pfam" id="PF07495">
    <property type="entry name" value="Y_Y_Y"/>
    <property type="match status" value="1"/>
</dbReference>
<dbReference type="InterPro" id="IPR005467">
    <property type="entry name" value="His_kinase_dom"/>
</dbReference>
<dbReference type="GO" id="GO:0000155">
    <property type="term" value="F:phosphorelay sensor kinase activity"/>
    <property type="evidence" value="ECO:0007669"/>
    <property type="project" value="InterPro"/>
</dbReference>
<feature type="transmembrane region" description="Helical" evidence="8">
    <location>
        <begin position="785"/>
        <end position="804"/>
    </location>
</feature>
<dbReference type="PANTHER" id="PTHR43547:SF2">
    <property type="entry name" value="HYBRID SIGNAL TRANSDUCTION HISTIDINE KINASE C"/>
    <property type="match status" value="1"/>
</dbReference>